<sequence>MLVRYNIVKNANHYKGETIISALAVADYKPVFWDTIKDYLFGEEMLNDRPLSALKLAISFIILKYHYPKLLDKVFSIN</sequence>
<name>A0A835CUG4_APHGI</name>
<evidence type="ECO:0000313" key="1">
    <source>
        <dbReference type="EMBL" id="KAF7996109.1"/>
    </source>
</evidence>
<keyword evidence="2" id="KW-1185">Reference proteome</keyword>
<dbReference type="Proteomes" id="UP000639338">
    <property type="component" value="Unassembled WGS sequence"/>
</dbReference>
<proteinExistence type="predicted"/>
<reference evidence="1 2" key="1">
    <citation type="submission" date="2020-08" db="EMBL/GenBank/DDBJ databases">
        <title>Aphidius gifuensis genome sequencing and assembly.</title>
        <authorList>
            <person name="Du Z."/>
        </authorList>
    </citation>
    <scope>NUCLEOTIDE SEQUENCE [LARGE SCALE GENOMIC DNA]</scope>
    <source>
        <strain evidence="1">YNYX2018</strain>
        <tissue evidence="1">Adults</tissue>
    </source>
</reference>
<accession>A0A835CUG4</accession>
<organism evidence="1 2">
    <name type="scientific">Aphidius gifuensis</name>
    <name type="common">Parasitoid wasp</name>
    <dbReference type="NCBI Taxonomy" id="684658"/>
    <lineage>
        <taxon>Eukaryota</taxon>
        <taxon>Metazoa</taxon>
        <taxon>Ecdysozoa</taxon>
        <taxon>Arthropoda</taxon>
        <taxon>Hexapoda</taxon>
        <taxon>Insecta</taxon>
        <taxon>Pterygota</taxon>
        <taxon>Neoptera</taxon>
        <taxon>Endopterygota</taxon>
        <taxon>Hymenoptera</taxon>
        <taxon>Apocrita</taxon>
        <taxon>Ichneumonoidea</taxon>
        <taxon>Braconidae</taxon>
        <taxon>Aphidiinae</taxon>
        <taxon>Aphidius</taxon>
    </lineage>
</organism>
<comment type="caution">
    <text evidence="1">The sequence shown here is derived from an EMBL/GenBank/DDBJ whole genome shotgun (WGS) entry which is preliminary data.</text>
</comment>
<gene>
    <name evidence="1" type="ORF">HCN44_009990</name>
</gene>
<protein>
    <submittedName>
        <fullName evidence="1">Uncharacterized protein</fullName>
    </submittedName>
</protein>
<dbReference type="AlphaFoldDB" id="A0A835CUG4"/>
<evidence type="ECO:0000313" key="2">
    <source>
        <dbReference type="Proteomes" id="UP000639338"/>
    </source>
</evidence>
<dbReference type="EMBL" id="JACMRX010000002">
    <property type="protein sequence ID" value="KAF7996109.1"/>
    <property type="molecule type" value="Genomic_DNA"/>
</dbReference>
<dbReference type="OrthoDB" id="443524at2759"/>